<keyword evidence="1" id="KW-1133">Transmembrane helix</keyword>
<dbReference type="Proteomes" id="UP000038045">
    <property type="component" value="Unplaced"/>
</dbReference>
<feature type="transmembrane region" description="Helical" evidence="1">
    <location>
        <begin position="6"/>
        <end position="27"/>
    </location>
</feature>
<evidence type="ECO:0000256" key="1">
    <source>
        <dbReference type="SAM" id="Phobius"/>
    </source>
</evidence>
<dbReference type="WBParaSite" id="PTRK_0000350700.1">
    <property type="protein sequence ID" value="PTRK_0000350700.1"/>
    <property type="gene ID" value="PTRK_0000350700"/>
</dbReference>
<organism evidence="2 3">
    <name type="scientific">Parastrongyloides trichosuri</name>
    <name type="common">Possum-specific nematode worm</name>
    <dbReference type="NCBI Taxonomy" id="131310"/>
    <lineage>
        <taxon>Eukaryota</taxon>
        <taxon>Metazoa</taxon>
        <taxon>Ecdysozoa</taxon>
        <taxon>Nematoda</taxon>
        <taxon>Chromadorea</taxon>
        <taxon>Rhabditida</taxon>
        <taxon>Tylenchina</taxon>
        <taxon>Panagrolaimomorpha</taxon>
        <taxon>Strongyloidoidea</taxon>
        <taxon>Strongyloididae</taxon>
        <taxon>Parastrongyloides</taxon>
    </lineage>
</organism>
<dbReference type="AlphaFoldDB" id="A0A0N4Z8B5"/>
<reference evidence="3" key="1">
    <citation type="submission" date="2017-02" db="UniProtKB">
        <authorList>
            <consortium name="WormBaseParasite"/>
        </authorList>
    </citation>
    <scope>IDENTIFICATION</scope>
</reference>
<keyword evidence="1" id="KW-0472">Membrane</keyword>
<accession>A0A0N4Z8B5</accession>
<evidence type="ECO:0000313" key="2">
    <source>
        <dbReference type="Proteomes" id="UP000038045"/>
    </source>
</evidence>
<proteinExistence type="predicted"/>
<protein>
    <submittedName>
        <fullName evidence="3">ZP domain-containing protein</fullName>
    </submittedName>
</protein>
<keyword evidence="2" id="KW-1185">Reference proteome</keyword>
<evidence type="ECO:0000313" key="3">
    <source>
        <dbReference type="WBParaSite" id="PTRK_0000350700.1"/>
    </source>
</evidence>
<name>A0A0N4Z8B5_PARTI</name>
<keyword evidence="1" id="KW-0812">Transmembrane</keyword>
<sequence>MVSKAAFFTAVIILNLIDFNWAVNFIISGTIRCNGSVLPGATVSLCDGEHTENPIETLTSDSNGQVILRADLKSSDSIYRVSIYHNCTSTTSKGSEEKIYTKRITYKDSGMGQTQQSKGVQAPLNLKDLLKVEYNYNYLNCSKNK</sequence>